<name>A0A2I1JY02_9LACT</name>
<dbReference type="Pfam" id="PF05192">
    <property type="entry name" value="MutS_III"/>
    <property type="match status" value="1"/>
</dbReference>
<dbReference type="AlphaFoldDB" id="A0A2I1JY02"/>
<dbReference type="InterPro" id="IPR007695">
    <property type="entry name" value="DNA_mismatch_repair_MutS-lik_N"/>
</dbReference>
<dbReference type="GO" id="GO:0030983">
    <property type="term" value="F:mismatched DNA binding"/>
    <property type="evidence" value="ECO:0007669"/>
    <property type="project" value="InterPro"/>
</dbReference>
<dbReference type="InterPro" id="IPR007696">
    <property type="entry name" value="DNA_mismatch_repair_MutS_core"/>
</dbReference>
<evidence type="ECO:0000256" key="1">
    <source>
        <dbReference type="ARBA" id="ARBA00006271"/>
    </source>
</evidence>
<keyword evidence="11" id="KW-0175">Coiled coil</keyword>
<dbReference type="Pfam" id="PF00488">
    <property type="entry name" value="MutS_V"/>
    <property type="match status" value="1"/>
</dbReference>
<accession>A0A2I1JY02</accession>
<dbReference type="HAMAP" id="MF_00096">
    <property type="entry name" value="MutS"/>
    <property type="match status" value="1"/>
</dbReference>
<dbReference type="SUPFAM" id="SSF48334">
    <property type="entry name" value="DNA repair protein MutS, domain III"/>
    <property type="match status" value="1"/>
</dbReference>
<evidence type="ECO:0000256" key="7">
    <source>
        <dbReference type="ARBA" id="ARBA00023204"/>
    </source>
</evidence>
<evidence type="ECO:0000313" key="14">
    <source>
        <dbReference type="Proteomes" id="UP000234384"/>
    </source>
</evidence>
<dbReference type="InterPro" id="IPR007860">
    <property type="entry name" value="DNA_mmatch_repair_MutS_con_dom"/>
</dbReference>
<keyword evidence="7 9" id="KW-0234">DNA repair</keyword>
<evidence type="ECO:0000256" key="6">
    <source>
        <dbReference type="ARBA" id="ARBA00023125"/>
    </source>
</evidence>
<dbReference type="InterPro" id="IPR036187">
    <property type="entry name" value="DNA_mismatch_repair_MutS_sf"/>
</dbReference>
<dbReference type="Gene3D" id="3.40.1170.10">
    <property type="entry name" value="DNA repair protein MutS, domain I"/>
    <property type="match status" value="1"/>
</dbReference>
<dbReference type="Pfam" id="PF01624">
    <property type="entry name" value="MutS_I"/>
    <property type="match status" value="1"/>
</dbReference>
<dbReference type="GO" id="GO:0140664">
    <property type="term" value="F:ATP-dependent DNA damage sensor activity"/>
    <property type="evidence" value="ECO:0007669"/>
    <property type="project" value="InterPro"/>
</dbReference>
<dbReference type="InterPro" id="IPR027417">
    <property type="entry name" value="P-loop_NTPase"/>
</dbReference>
<dbReference type="InterPro" id="IPR000432">
    <property type="entry name" value="DNA_mismatch_repair_MutS_C"/>
</dbReference>
<dbReference type="InterPro" id="IPR016151">
    <property type="entry name" value="DNA_mismatch_repair_MutS_N"/>
</dbReference>
<dbReference type="Pfam" id="PF05190">
    <property type="entry name" value="MutS_IV"/>
    <property type="match status" value="1"/>
</dbReference>
<sequence>MSKPAKLTPMMEQYFEIKRTCPDAILFYRLGDFYEMFYEDALTAAKVLEITLTSRNKNDDNPIPMCGVPYHAANDYIKKLIDAGYKIAICEQLEDPKSVKGMVKRGIVRTITPGTYVDDQVGDHKENNFLAAIYPLTGHDFGLCYIDIATGESYLTCCSDTEMLWNEIQSVHPSEIIIPTFLKEMIYQFKTVESITFTEHALPESKIVYPTSLIEELTSNEAPIYEYLLSYLNRLQMESFAHLKPVQRYAIDQAMQLNHYTKIQLELTRSLRTHKRKGSLLSYIDQTQTAMGGRLLARWLDKPLINQQKIEARHKKVAAFLSAYFERMDLVNSLKNIYDLERLISKISLGYANPKDIDHLYQSLCEVRTINQILDSMNQFDSSVSFQLLNDFSELINLISSVLIDNPPLSSSEGNLIRSGVHETLDQYRDALEHGEDWLAQLQVDERERTGLKTLKVGFNKVFGYYIEISRVQAAELEDPRYIRKQTLANSERFFTDELKEIEQTILNAKEKSTALEYQLFVELREQILNYIEPLQQLAMQVAELDVLSAFASLADQEDYAQPQIVSQPKDVEIIQSRHPVVEKLIKKTNFVPNDFSSTSENYLHILTGPNMSGKSTYMRQIAYCFILCQIGSFVPATSAKLPIIDKIFTRIGSADDTTLGQSTFMVEMMETQVALKEATTNSLLLFDELGRGTATYDGIALAEGIIRYIAQKIQCLTIFSTHYHELTRLDSDLPVVRNIHVGSEEINGELVFLHKVLEGPSDRSYGIHVAQIAGLPKQVIRQSAEILEALESQAKYLPNVRETIQEKKEIQTTALSSEIINKIKALDVNQLTPVDALNLLVELQRDVNES</sequence>
<proteinExistence type="inferred from homology"/>
<evidence type="ECO:0000256" key="9">
    <source>
        <dbReference type="HAMAP-Rule" id="MF_00096"/>
    </source>
</evidence>
<evidence type="ECO:0000259" key="12">
    <source>
        <dbReference type="PROSITE" id="PS00486"/>
    </source>
</evidence>
<protein>
    <recommendedName>
        <fullName evidence="2 9">DNA mismatch repair protein MutS</fullName>
    </recommendedName>
</protein>
<dbReference type="GO" id="GO:0003684">
    <property type="term" value="F:damaged DNA binding"/>
    <property type="evidence" value="ECO:0007669"/>
    <property type="project" value="UniProtKB-UniRule"/>
</dbReference>
<dbReference type="Pfam" id="PF05188">
    <property type="entry name" value="MutS_II"/>
    <property type="match status" value="1"/>
</dbReference>
<dbReference type="NCBIfam" id="NF003810">
    <property type="entry name" value="PRK05399.1"/>
    <property type="match status" value="1"/>
</dbReference>
<dbReference type="Proteomes" id="UP000234384">
    <property type="component" value="Unassembled WGS sequence"/>
</dbReference>
<keyword evidence="3 9" id="KW-0547">Nucleotide-binding</keyword>
<dbReference type="FunFam" id="3.40.50.300:FF:000870">
    <property type="entry name" value="MutS protein homolog 4"/>
    <property type="match status" value="1"/>
</dbReference>
<keyword evidence="5 9" id="KW-0067">ATP-binding</keyword>
<evidence type="ECO:0000256" key="3">
    <source>
        <dbReference type="ARBA" id="ARBA00022741"/>
    </source>
</evidence>
<dbReference type="FunFam" id="3.40.1170.10:FF:000001">
    <property type="entry name" value="DNA mismatch repair protein MutS"/>
    <property type="match status" value="1"/>
</dbReference>
<reference evidence="13 14" key="1">
    <citation type="submission" date="2017-12" db="EMBL/GenBank/DDBJ databases">
        <title>Phylogenetic diversity of female urinary microbiome.</title>
        <authorList>
            <person name="Thomas-White K."/>
            <person name="Wolfe A.J."/>
        </authorList>
    </citation>
    <scope>NUCLEOTIDE SEQUENCE [LARGE SCALE GENOMIC DNA]</scope>
    <source>
        <strain evidence="13 14">UMB0898</strain>
    </source>
</reference>
<dbReference type="SUPFAM" id="SSF53150">
    <property type="entry name" value="DNA repair protein MutS, domain II"/>
    <property type="match status" value="1"/>
</dbReference>
<dbReference type="InterPro" id="IPR036678">
    <property type="entry name" value="MutS_con_dom_sf"/>
</dbReference>
<dbReference type="Gene3D" id="1.10.1420.10">
    <property type="match status" value="2"/>
</dbReference>
<dbReference type="SMART" id="SM00533">
    <property type="entry name" value="MUTSd"/>
    <property type="match status" value="1"/>
</dbReference>
<dbReference type="OrthoDB" id="9802448at2"/>
<dbReference type="PANTHER" id="PTHR11361:SF34">
    <property type="entry name" value="DNA MISMATCH REPAIR PROTEIN MSH1, MITOCHONDRIAL"/>
    <property type="match status" value="1"/>
</dbReference>
<comment type="function">
    <text evidence="8 9">This protein is involved in the repair of mismatches in DNA. It is possible that it carries out the mismatch recognition step. This protein has a weak ATPase activity.</text>
</comment>
<evidence type="ECO:0000256" key="4">
    <source>
        <dbReference type="ARBA" id="ARBA00022763"/>
    </source>
</evidence>
<dbReference type="SUPFAM" id="SSF55271">
    <property type="entry name" value="DNA repair protein MutS, domain I"/>
    <property type="match status" value="1"/>
</dbReference>
<feature type="binding site" evidence="9">
    <location>
        <begin position="609"/>
        <end position="616"/>
    </location>
    <ligand>
        <name>ATP</name>
        <dbReference type="ChEBI" id="CHEBI:30616"/>
    </ligand>
</feature>
<evidence type="ECO:0000256" key="10">
    <source>
        <dbReference type="RuleBase" id="RU003756"/>
    </source>
</evidence>
<dbReference type="NCBIfam" id="TIGR01070">
    <property type="entry name" value="mutS1"/>
    <property type="match status" value="1"/>
</dbReference>
<dbReference type="InterPro" id="IPR005748">
    <property type="entry name" value="DNA_mismatch_repair_MutS"/>
</dbReference>
<dbReference type="PIRSF" id="PIRSF037677">
    <property type="entry name" value="DNA_mis_repair_Msh6"/>
    <property type="match status" value="1"/>
</dbReference>
<dbReference type="InterPro" id="IPR045076">
    <property type="entry name" value="MutS"/>
</dbReference>
<keyword evidence="6 9" id="KW-0238">DNA-binding</keyword>
<keyword evidence="4 9" id="KW-0227">DNA damage</keyword>
<gene>
    <name evidence="9 13" type="primary">mutS</name>
    <name evidence="13" type="ORF">CYJ57_05865</name>
</gene>
<evidence type="ECO:0000256" key="8">
    <source>
        <dbReference type="ARBA" id="ARBA00024647"/>
    </source>
</evidence>
<dbReference type="GO" id="GO:0005524">
    <property type="term" value="F:ATP binding"/>
    <property type="evidence" value="ECO:0007669"/>
    <property type="project" value="UniProtKB-UniRule"/>
</dbReference>
<feature type="coiled-coil region" evidence="11">
    <location>
        <begin position="492"/>
        <end position="519"/>
    </location>
</feature>
<organism evidence="13 14">
    <name type="scientific">Falseniella ignava</name>
    <dbReference type="NCBI Taxonomy" id="137730"/>
    <lineage>
        <taxon>Bacteria</taxon>
        <taxon>Bacillati</taxon>
        <taxon>Bacillota</taxon>
        <taxon>Bacilli</taxon>
        <taxon>Lactobacillales</taxon>
        <taxon>Aerococcaceae</taxon>
        <taxon>Falseniella</taxon>
    </lineage>
</organism>
<dbReference type="PANTHER" id="PTHR11361">
    <property type="entry name" value="DNA MISMATCH REPAIR PROTEIN MUTS FAMILY MEMBER"/>
    <property type="match status" value="1"/>
</dbReference>
<dbReference type="Gene3D" id="3.30.420.110">
    <property type="entry name" value="MutS, connector domain"/>
    <property type="match status" value="1"/>
</dbReference>
<dbReference type="GO" id="GO:0005829">
    <property type="term" value="C:cytosol"/>
    <property type="evidence" value="ECO:0007669"/>
    <property type="project" value="TreeGrafter"/>
</dbReference>
<dbReference type="GO" id="GO:0006298">
    <property type="term" value="P:mismatch repair"/>
    <property type="evidence" value="ECO:0007669"/>
    <property type="project" value="UniProtKB-UniRule"/>
</dbReference>
<evidence type="ECO:0000256" key="2">
    <source>
        <dbReference type="ARBA" id="ARBA00021982"/>
    </source>
</evidence>
<evidence type="ECO:0000313" key="13">
    <source>
        <dbReference type="EMBL" id="PKY88212.1"/>
    </source>
</evidence>
<dbReference type="InterPro" id="IPR007861">
    <property type="entry name" value="DNA_mismatch_repair_MutS_clamp"/>
</dbReference>
<dbReference type="SUPFAM" id="SSF52540">
    <property type="entry name" value="P-loop containing nucleoside triphosphate hydrolases"/>
    <property type="match status" value="1"/>
</dbReference>
<comment type="caution">
    <text evidence="13">The sequence shown here is derived from an EMBL/GenBank/DDBJ whole genome shotgun (WGS) entry which is preliminary data.</text>
</comment>
<dbReference type="RefSeq" id="WP_101954472.1">
    <property type="nucleotide sequence ID" value="NZ_PKHE01000015.1"/>
</dbReference>
<evidence type="ECO:0000256" key="5">
    <source>
        <dbReference type="ARBA" id="ARBA00022840"/>
    </source>
</evidence>
<dbReference type="PROSITE" id="PS00486">
    <property type="entry name" value="DNA_MISMATCH_REPAIR_2"/>
    <property type="match status" value="1"/>
</dbReference>
<dbReference type="InterPro" id="IPR017261">
    <property type="entry name" value="DNA_mismatch_repair_MutS/MSH"/>
</dbReference>
<dbReference type="SMART" id="SM00534">
    <property type="entry name" value="MUTSac"/>
    <property type="match status" value="1"/>
</dbReference>
<comment type="similarity">
    <text evidence="1 9 10">Belongs to the DNA mismatch repair MutS family.</text>
</comment>
<dbReference type="EMBL" id="PKHE01000015">
    <property type="protein sequence ID" value="PKY88212.1"/>
    <property type="molecule type" value="Genomic_DNA"/>
</dbReference>
<dbReference type="Gene3D" id="3.40.50.300">
    <property type="entry name" value="P-loop containing nucleotide triphosphate hydrolases"/>
    <property type="match status" value="1"/>
</dbReference>
<evidence type="ECO:0000256" key="11">
    <source>
        <dbReference type="SAM" id="Coils"/>
    </source>
</evidence>
<feature type="domain" description="DNA mismatch repair proteins mutS family" evidence="12">
    <location>
        <begin position="683"/>
        <end position="699"/>
    </location>
</feature>